<evidence type="ECO:0000313" key="3">
    <source>
        <dbReference type="Proteomes" id="UP001596091"/>
    </source>
</evidence>
<organism evidence="2 3">
    <name type="scientific">Acidicapsa dinghuensis</name>
    <dbReference type="NCBI Taxonomy" id="2218256"/>
    <lineage>
        <taxon>Bacteria</taxon>
        <taxon>Pseudomonadati</taxon>
        <taxon>Acidobacteriota</taxon>
        <taxon>Terriglobia</taxon>
        <taxon>Terriglobales</taxon>
        <taxon>Acidobacteriaceae</taxon>
        <taxon>Acidicapsa</taxon>
    </lineage>
</organism>
<proteinExistence type="predicted"/>
<accession>A0ABW1EEZ4</accession>
<dbReference type="Proteomes" id="UP001596091">
    <property type="component" value="Unassembled WGS sequence"/>
</dbReference>
<reference evidence="3" key="1">
    <citation type="journal article" date="2019" name="Int. J. Syst. Evol. Microbiol.">
        <title>The Global Catalogue of Microorganisms (GCM) 10K type strain sequencing project: providing services to taxonomists for standard genome sequencing and annotation.</title>
        <authorList>
            <consortium name="The Broad Institute Genomics Platform"/>
            <consortium name="The Broad Institute Genome Sequencing Center for Infectious Disease"/>
            <person name="Wu L."/>
            <person name="Ma J."/>
        </authorList>
    </citation>
    <scope>NUCLEOTIDE SEQUENCE [LARGE SCALE GENOMIC DNA]</scope>
    <source>
        <strain evidence="3">JCM 4087</strain>
    </source>
</reference>
<dbReference type="RefSeq" id="WP_263336000.1">
    <property type="nucleotide sequence ID" value="NZ_JAGSYH010000003.1"/>
</dbReference>
<dbReference type="EMBL" id="JBHSPH010000002">
    <property type="protein sequence ID" value="MFC5862545.1"/>
    <property type="molecule type" value="Genomic_DNA"/>
</dbReference>
<feature type="domain" description="BIG2" evidence="1">
    <location>
        <begin position="224"/>
        <end position="312"/>
    </location>
</feature>
<sequence length="548" mass="54130">MRVRALVGALLLVGLFVPFFGCGSATGIDSIAVSPSTVSLAAGATVQLTATGTTSHGNHPSSQSNITNQVTWASSITAVATVSSTGVVTGVGAGTTTITASTNGFGGLITSNVVEVTVTGGGHGGNSTILTGVTVIPGSQSVQSPGVTAQFLAIGTTSAGGTVDVTNQVVWQSSSSQIGTISSTGLATAVSQGTTTITALASNEDGTVVTGTATFTVVGGTPEQITALTMYPGSQSATSQAQTSQFFVLGTDGSTGLQFDVTSQVVWASSNLSVATIGTNGSGTPGLATAVGNGTASITATWTNKDGSKIVSQGTYSVTLGAAQEPLISITVVPNGITVSNRGMTGQFLAFGTYSTTPTVRDLTNQVTWVTTLPDVASINSAGVSGEPAGLATAQGYTGFTDIFAEATNPDGTVVVSSPQLFTCKDPITQVCDQEIAHPQFATITVFNAGENNTTWLITAPSDTGTPNLIHCGPGSTSGGSVCTGTYETGSTIVITASPLGAGFGGWSSGDGVGGGVGCVPAPGYTLLNSPTCTVTLAGDTSIGAIFY</sequence>
<keyword evidence="3" id="KW-1185">Reference proteome</keyword>
<protein>
    <submittedName>
        <fullName evidence="2">Ig domain-containing protein</fullName>
    </submittedName>
</protein>
<evidence type="ECO:0000259" key="1">
    <source>
        <dbReference type="SMART" id="SM00635"/>
    </source>
</evidence>
<dbReference type="SMART" id="SM00635">
    <property type="entry name" value="BID_2"/>
    <property type="match status" value="4"/>
</dbReference>
<gene>
    <name evidence="2" type="ORF">ACFPT7_09610</name>
</gene>
<dbReference type="InterPro" id="IPR008964">
    <property type="entry name" value="Invasin/intimin_cell_adhesion"/>
</dbReference>
<feature type="domain" description="BIG2" evidence="1">
    <location>
        <begin position="27"/>
        <end position="112"/>
    </location>
</feature>
<feature type="domain" description="BIG2" evidence="1">
    <location>
        <begin position="326"/>
        <end position="414"/>
    </location>
</feature>
<dbReference type="Gene3D" id="2.60.40.1080">
    <property type="match status" value="4"/>
</dbReference>
<evidence type="ECO:0000313" key="2">
    <source>
        <dbReference type="EMBL" id="MFC5862545.1"/>
    </source>
</evidence>
<dbReference type="Pfam" id="PF02368">
    <property type="entry name" value="Big_2"/>
    <property type="match status" value="2"/>
</dbReference>
<feature type="domain" description="BIG2" evidence="1">
    <location>
        <begin position="129"/>
        <end position="210"/>
    </location>
</feature>
<dbReference type="SUPFAM" id="SSF49373">
    <property type="entry name" value="Invasin/intimin cell-adhesion fragments"/>
    <property type="match status" value="3"/>
</dbReference>
<comment type="caution">
    <text evidence="2">The sequence shown here is derived from an EMBL/GenBank/DDBJ whole genome shotgun (WGS) entry which is preliminary data.</text>
</comment>
<dbReference type="InterPro" id="IPR003343">
    <property type="entry name" value="Big_2"/>
</dbReference>
<name>A0ABW1EEZ4_9BACT</name>